<dbReference type="InterPro" id="IPR036249">
    <property type="entry name" value="Thioredoxin-like_sf"/>
</dbReference>
<dbReference type="CDD" id="cd02947">
    <property type="entry name" value="TRX_family"/>
    <property type="match status" value="1"/>
</dbReference>
<feature type="compositionally biased region" description="Low complexity" evidence="2">
    <location>
        <begin position="1444"/>
        <end position="1456"/>
    </location>
</feature>
<dbReference type="Gene3D" id="3.40.30.10">
    <property type="entry name" value="Glutaredoxin"/>
    <property type="match status" value="1"/>
</dbReference>
<evidence type="ECO:0000256" key="2">
    <source>
        <dbReference type="SAM" id="MobiDB-lite"/>
    </source>
</evidence>
<evidence type="ECO:0008006" key="4">
    <source>
        <dbReference type="Google" id="ProtNLM"/>
    </source>
</evidence>
<accession>A0A6C0I4T8</accession>
<protein>
    <recommendedName>
        <fullName evidence="4">Thioredoxin domain-containing protein</fullName>
    </recommendedName>
</protein>
<keyword evidence="1" id="KW-0175">Coiled coil</keyword>
<dbReference type="Pfam" id="PF19061">
    <property type="entry name" value="DUF5757"/>
    <property type="match status" value="1"/>
</dbReference>
<dbReference type="EMBL" id="MN740108">
    <property type="protein sequence ID" value="QHT88028.1"/>
    <property type="molecule type" value="Genomic_DNA"/>
</dbReference>
<feature type="region of interest" description="Disordered" evidence="2">
    <location>
        <begin position="1410"/>
        <end position="1456"/>
    </location>
</feature>
<feature type="compositionally biased region" description="Acidic residues" evidence="2">
    <location>
        <begin position="1410"/>
        <end position="1432"/>
    </location>
</feature>
<evidence type="ECO:0000313" key="3">
    <source>
        <dbReference type="EMBL" id="QHT88028.1"/>
    </source>
</evidence>
<evidence type="ECO:0000256" key="1">
    <source>
        <dbReference type="SAM" id="Coils"/>
    </source>
</evidence>
<reference evidence="3" key="1">
    <citation type="journal article" date="2020" name="Nature">
        <title>Giant virus diversity and host interactions through global metagenomics.</title>
        <authorList>
            <person name="Schulz F."/>
            <person name="Roux S."/>
            <person name="Paez-Espino D."/>
            <person name="Jungbluth S."/>
            <person name="Walsh D.A."/>
            <person name="Denef V.J."/>
            <person name="McMahon K.D."/>
            <person name="Konstantinidis K.T."/>
            <person name="Eloe-Fadrosh E.A."/>
            <person name="Kyrpides N.C."/>
            <person name="Woyke T."/>
        </authorList>
    </citation>
    <scope>NUCLEOTIDE SEQUENCE</scope>
    <source>
        <strain evidence="3">GVMAG-M-3300023184-24</strain>
    </source>
</reference>
<dbReference type="SUPFAM" id="SSF52833">
    <property type="entry name" value="Thioredoxin-like"/>
    <property type="match status" value="1"/>
</dbReference>
<proteinExistence type="predicted"/>
<feature type="coiled-coil region" evidence="1">
    <location>
        <begin position="359"/>
        <end position="389"/>
    </location>
</feature>
<sequence>MQMNIDEKEFKTYILDNTFTINRRYALSQQTIPDFIYLEKTDNNNYKSINLINIIKGNNYDTDKSLEDLKSINDKYFKLSILNLMCLLCYLKYSSRLPEGNNIGFYPFNNFISKHNILMQHVDVEIPIFIKSVKDKLNNMNNIVKNETLILQDFEKNKGVASTDLDILKIKKEYTYTIDIDSCSFFDNIKLSNDIPFASVRDFYKIYKGFKPLTKWIFLNDDINTSYTRNTNILSMNKSEKDILTLKVSNVKNTPMFKEYEKDIFDESDIETVEKIALEQNKKNDSIKDEIYTDVHITFKSVWDEYLEQKAVKDKIVQREKQRIILLNIVQEKKTEDKTIEPSKIKRKGKGDKPNVQNVLNVQDTIKQQQEAETELEKRKIEIEQEETLKQKRKEYKMTIVIDTKITNKDGELNEKELLLRVLSCFNNIPTPIRVSAPVVEKQIQSEFYIPNQLTDFSILKDMIFNDPMFKRYIQLDERLSIHKYKKNMYCYFISDNDEQKTKYIAFSITQKKVEKTDTKIIAKDQGLSIGTFYLNVKIIRCTNMEETRRFKNIFCKYIDYYNKNKDKVINDYAKILNDPNIINKLLEEEKQYKEPRRAIRQKQLLKDIDPKLFFPGYARICEQKYAPKILNDNEIETFYGDNATEDNIDKRKHIMLYPKTPEEGKQYYYSCLNNKHNHLYPGLQRNYLDNFDKYPIVPCCFVSDQSKKTESPFDLYYGDRNMNYDQIKDFFLEKDEQDSATHIITTQKFIPPGRFGVLPKDIISYLHSIDPSNKYYRKGSLRSIDSVIDVLLYARKRDYDSLSVSEKNDYIKKIKKQMIDLLLDNNIIFLQESYNTNMLQIIKDNNYLDPHVFYPLLQHIFKCNIILFTRNQQYPDGVLSCPFYDKEYLKFIPDNQLKYVLIYEHMGAETDNAKYPQCEVIFKHHNNIIHPTFTFGSFIEKINNNLSQIYPIRLFTHINSVFSKYNVISYGINEAGKTIYLTLKRKDKLIYMLTDPLPNMNCDVNQTVITLSKYNNFNDPKTAFEFGKDENINLTSFVKNGIFYGFQGNVNDFKFYIPVQPKETTGNVPDNIIDFPIIESKNNQIAISKLDVFNEYKIVSRLLVEYFYYLFSVDYNIYKPNNIDNQYIQNFINRNVKLQSQIDYEPLLLNGQIFNISIFKKDDKYELPVPNTNVLNKLVYNLKLKLDREHNKLFNYHNLEYVPSSYSEVDDFKNSLENNYIVIKGKYPMIQWIKAGTNNYNVYNFVQLPNISVYHEINNIIDEKQKNNLLLLVFVSKWSNPSKNIQNKLYSNKTRKLIFDKYKEVMTIVYIDIDNHKTIADYFNIKSLPTFIFSELDHTNFILKIVSRIEGDIKTFKNLKLLNSELKNILKDTDLNDNLTNVINKANDDKELDQNIDKILEDIFENIDLDEQEESEEPVEPVEPVELEEPEEEKRDDSEEPELSSFFSQYQRSSQ</sequence>
<name>A0A6C0I4T8_9ZZZZ</name>
<organism evidence="3">
    <name type="scientific">viral metagenome</name>
    <dbReference type="NCBI Taxonomy" id="1070528"/>
    <lineage>
        <taxon>unclassified sequences</taxon>
        <taxon>metagenomes</taxon>
        <taxon>organismal metagenomes</taxon>
    </lineage>
</organism>
<dbReference type="InterPro" id="IPR043920">
    <property type="entry name" value="DUF5757"/>
</dbReference>